<protein>
    <submittedName>
        <fullName evidence="1 2">Uncharacterized protein</fullName>
    </submittedName>
</protein>
<dbReference type="OMA" id="ILVWGCD"/>
<dbReference type="AlphaFoldDB" id="A0A0C4DN75"/>
<evidence type="ECO:0000313" key="1">
    <source>
        <dbReference type="EMBL" id="KLU82178.1"/>
    </source>
</evidence>
<reference evidence="2" key="5">
    <citation type="submission" date="2015-06" db="UniProtKB">
        <authorList>
            <consortium name="EnsemblFungi"/>
        </authorList>
    </citation>
    <scope>IDENTIFICATION</scope>
    <source>
        <strain evidence="2">ATCC 64411</strain>
    </source>
</reference>
<dbReference type="eggNOG" id="ENOG502SX1G">
    <property type="taxonomic scope" value="Eukaryota"/>
</dbReference>
<dbReference type="OrthoDB" id="4821403at2759"/>
<evidence type="ECO:0000313" key="2">
    <source>
        <dbReference type="EnsemblFungi" id="MAPG_01254T0"/>
    </source>
</evidence>
<dbReference type="VEuPathDB" id="FungiDB:MAPG_01254"/>
<dbReference type="EMBL" id="ADBL01000293">
    <property type="status" value="NOT_ANNOTATED_CDS"/>
    <property type="molecule type" value="Genomic_DNA"/>
</dbReference>
<reference evidence="1" key="3">
    <citation type="submission" date="2011-03" db="EMBL/GenBank/DDBJ databases">
        <title>Annotation of Magnaporthe poae ATCC 64411.</title>
        <authorList>
            <person name="Ma L.-J."/>
            <person name="Dead R."/>
            <person name="Young S.K."/>
            <person name="Zeng Q."/>
            <person name="Gargeya S."/>
            <person name="Fitzgerald M."/>
            <person name="Haas B."/>
            <person name="Abouelleil A."/>
            <person name="Alvarado L."/>
            <person name="Arachchi H.M."/>
            <person name="Berlin A."/>
            <person name="Brown A."/>
            <person name="Chapman S.B."/>
            <person name="Chen Z."/>
            <person name="Dunbar C."/>
            <person name="Freedman E."/>
            <person name="Gearin G."/>
            <person name="Gellesch M."/>
            <person name="Goldberg J."/>
            <person name="Griggs A."/>
            <person name="Gujja S."/>
            <person name="Heiman D."/>
            <person name="Howarth C."/>
            <person name="Larson L."/>
            <person name="Lui A."/>
            <person name="MacDonald P.J.P."/>
            <person name="Mehta T."/>
            <person name="Montmayeur A."/>
            <person name="Murphy C."/>
            <person name="Neiman D."/>
            <person name="Pearson M."/>
            <person name="Priest M."/>
            <person name="Roberts A."/>
            <person name="Saif S."/>
            <person name="Shea T."/>
            <person name="Shenoy N."/>
            <person name="Sisk P."/>
            <person name="Stolte C."/>
            <person name="Sykes S."/>
            <person name="Yandava C."/>
            <person name="Wortman J."/>
            <person name="Nusbaum C."/>
            <person name="Birren B."/>
        </authorList>
    </citation>
    <scope>NUCLEOTIDE SEQUENCE</scope>
    <source>
        <strain evidence="1">ATCC 64411</strain>
    </source>
</reference>
<dbReference type="EnsemblFungi" id="MAPG_01254T0">
    <property type="protein sequence ID" value="MAPG_01254T0"/>
    <property type="gene ID" value="MAPG_01254"/>
</dbReference>
<organism evidence="2 3">
    <name type="scientific">Magnaporthiopsis poae (strain ATCC 64411 / 73-15)</name>
    <name type="common">Kentucky bluegrass fungus</name>
    <name type="synonym">Magnaporthe poae</name>
    <dbReference type="NCBI Taxonomy" id="644358"/>
    <lineage>
        <taxon>Eukaryota</taxon>
        <taxon>Fungi</taxon>
        <taxon>Dikarya</taxon>
        <taxon>Ascomycota</taxon>
        <taxon>Pezizomycotina</taxon>
        <taxon>Sordariomycetes</taxon>
        <taxon>Sordariomycetidae</taxon>
        <taxon>Magnaporthales</taxon>
        <taxon>Magnaporthaceae</taxon>
        <taxon>Magnaporthiopsis</taxon>
    </lineage>
</organism>
<sequence length="195" mass="21285">MRLPQNAPIASSAPWEAPPPGWVFGNWKVTKSSHPLYPSLHNFEVDLSPVFPQSTTNINQTNDLSAYNMAGSDQVMLAYGVDTWNFDTGIYVFKGGSISYQLEVLAWGYDTDGVAYKVTYEQEAPAIPAPPALSVESRLVGGPTNETMAKIIEAIEALGYKHLTELGHSMRDMVHNGERDGKPVICDAKCINGLP</sequence>
<accession>A0A0C4DN75</accession>
<dbReference type="EMBL" id="GL876966">
    <property type="protein sequence ID" value="KLU82178.1"/>
    <property type="molecule type" value="Genomic_DNA"/>
</dbReference>
<evidence type="ECO:0000313" key="3">
    <source>
        <dbReference type="Proteomes" id="UP000011715"/>
    </source>
</evidence>
<keyword evidence="3" id="KW-1185">Reference proteome</keyword>
<dbReference type="Proteomes" id="UP000011715">
    <property type="component" value="Unassembled WGS sequence"/>
</dbReference>
<reference evidence="2" key="4">
    <citation type="journal article" date="2015" name="G3 (Bethesda)">
        <title>Genome sequences of three phytopathogenic species of the Magnaporthaceae family of fungi.</title>
        <authorList>
            <person name="Okagaki L.H."/>
            <person name="Nunes C.C."/>
            <person name="Sailsbery J."/>
            <person name="Clay B."/>
            <person name="Brown D."/>
            <person name="John T."/>
            <person name="Oh Y."/>
            <person name="Young N."/>
            <person name="Fitzgerald M."/>
            <person name="Haas B.J."/>
            <person name="Zeng Q."/>
            <person name="Young S."/>
            <person name="Adiconis X."/>
            <person name="Fan L."/>
            <person name="Levin J.Z."/>
            <person name="Mitchell T.K."/>
            <person name="Okubara P.A."/>
            <person name="Farman M.L."/>
            <person name="Kohn L.M."/>
            <person name="Birren B."/>
            <person name="Ma L.-J."/>
            <person name="Dean R.A."/>
        </authorList>
    </citation>
    <scope>NUCLEOTIDE SEQUENCE</scope>
    <source>
        <strain evidence="2">ATCC 64411 / 73-15</strain>
    </source>
</reference>
<proteinExistence type="predicted"/>
<reference evidence="3" key="1">
    <citation type="submission" date="2010-05" db="EMBL/GenBank/DDBJ databases">
        <title>The genome sequence of Magnaporthe poae strain ATCC 64411.</title>
        <authorList>
            <person name="Ma L.-J."/>
            <person name="Dead R."/>
            <person name="Young S."/>
            <person name="Zeng Q."/>
            <person name="Koehrsen M."/>
            <person name="Alvarado L."/>
            <person name="Berlin A."/>
            <person name="Chapman S.B."/>
            <person name="Chen Z."/>
            <person name="Freedman E."/>
            <person name="Gellesch M."/>
            <person name="Goldberg J."/>
            <person name="Griggs A."/>
            <person name="Gujja S."/>
            <person name="Heilman E.R."/>
            <person name="Heiman D."/>
            <person name="Hepburn T."/>
            <person name="Howarth C."/>
            <person name="Jen D."/>
            <person name="Larson L."/>
            <person name="Mehta T."/>
            <person name="Neiman D."/>
            <person name="Pearson M."/>
            <person name="Roberts A."/>
            <person name="Saif S."/>
            <person name="Shea T."/>
            <person name="Shenoy N."/>
            <person name="Sisk P."/>
            <person name="Stolte C."/>
            <person name="Sykes S."/>
            <person name="Walk T."/>
            <person name="White J."/>
            <person name="Yandava C."/>
            <person name="Haas B."/>
            <person name="Nusbaum C."/>
            <person name="Birren B."/>
        </authorList>
    </citation>
    <scope>NUCLEOTIDE SEQUENCE [LARGE SCALE GENOMIC DNA]</scope>
    <source>
        <strain evidence="3">ATCC 64411 / 73-15</strain>
    </source>
</reference>
<gene>
    <name evidence="1" type="ORF">MAPG_01254</name>
</gene>
<reference evidence="1" key="2">
    <citation type="submission" date="2010-05" db="EMBL/GenBank/DDBJ databases">
        <title>The Genome Sequence of Magnaporthe poae strain ATCC 64411.</title>
        <authorList>
            <consortium name="The Broad Institute Genome Sequencing Platform"/>
            <consortium name="Broad Institute Genome Sequencing Center for Infectious Disease"/>
            <person name="Ma L.-J."/>
            <person name="Dead R."/>
            <person name="Young S."/>
            <person name="Zeng Q."/>
            <person name="Koehrsen M."/>
            <person name="Alvarado L."/>
            <person name="Berlin A."/>
            <person name="Chapman S.B."/>
            <person name="Chen Z."/>
            <person name="Freedman E."/>
            <person name="Gellesch M."/>
            <person name="Goldberg J."/>
            <person name="Griggs A."/>
            <person name="Gujja S."/>
            <person name="Heilman E.R."/>
            <person name="Heiman D."/>
            <person name="Hepburn T."/>
            <person name="Howarth C."/>
            <person name="Jen D."/>
            <person name="Larson L."/>
            <person name="Mehta T."/>
            <person name="Neiman D."/>
            <person name="Pearson M."/>
            <person name="Roberts A."/>
            <person name="Saif S."/>
            <person name="Shea T."/>
            <person name="Shenoy N."/>
            <person name="Sisk P."/>
            <person name="Stolte C."/>
            <person name="Sykes S."/>
            <person name="Walk T."/>
            <person name="White J."/>
            <person name="Yandava C."/>
            <person name="Haas B."/>
            <person name="Nusbaum C."/>
            <person name="Birren B."/>
        </authorList>
    </citation>
    <scope>NUCLEOTIDE SEQUENCE</scope>
    <source>
        <strain evidence="1">ATCC 64411</strain>
    </source>
</reference>
<name>A0A0C4DN75_MAGP6</name>